<evidence type="ECO:0000256" key="5">
    <source>
        <dbReference type="SAM" id="MobiDB-lite"/>
    </source>
</evidence>
<evidence type="ECO:0000256" key="3">
    <source>
        <dbReference type="ARBA" id="ARBA00022989"/>
    </source>
</evidence>
<evidence type="ECO:0000256" key="2">
    <source>
        <dbReference type="ARBA" id="ARBA00022692"/>
    </source>
</evidence>
<dbReference type="GO" id="GO:0016020">
    <property type="term" value="C:membrane"/>
    <property type="evidence" value="ECO:0007669"/>
    <property type="project" value="UniProtKB-SubCell"/>
</dbReference>
<feature type="region of interest" description="Disordered" evidence="5">
    <location>
        <begin position="463"/>
        <end position="485"/>
    </location>
</feature>
<evidence type="ECO:0000256" key="7">
    <source>
        <dbReference type="SAM" id="SignalP"/>
    </source>
</evidence>
<comment type="subcellular location">
    <subcellularLocation>
        <location evidence="1">Membrane</location>
        <topology evidence="1">Single-pass membrane protein</topology>
    </subcellularLocation>
</comment>
<accession>A0A0C2XW60</accession>
<keyword evidence="7" id="KW-0732">Signal</keyword>
<protein>
    <submittedName>
        <fullName evidence="8">Uncharacterized protein</fullName>
    </submittedName>
</protein>
<evidence type="ECO:0000256" key="6">
    <source>
        <dbReference type="SAM" id="Phobius"/>
    </source>
</evidence>
<reference evidence="9" key="2">
    <citation type="submission" date="2015-01" db="EMBL/GenBank/DDBJ databases">
        <title>Evolutionary Origins and Diversification of the Mycorrhizal Mutualists.</title>
        <authorList>
            <consortium name="DOE Joint Genome Institute"/>
            <consortium name="Mycorrhizal Genomics Consortium"/>
            <person name="Kohler A."/>
            <person name="Kuo A."/>
            <person name="Nagy L.G."/>
            <person name="Floudas D."/>
            <person name="Copeland A."/>
            <person name="Barry K.W."/>
            <person name="Cichocki N."/>
            <person name="Veneault-Fourrey C."/>
            <person name="LaButti K."/>
            <person name="Lindquist E.A."/>
            <person name="Lipzen A."/>
            <person name="Lundell T."/>
            <person name="Morin E."/>
            <person name="Murat C."/>
            <person name="Riley R."/>
            <person name="Ohm R."/>
            <person name="Sun H."/>
            <person name="Tunlid A."/>
            <person name="Henrissat B."/>
            <person name="Grigoriev I.V."/>
            <person name="Hibbett D.S."/>
            <person name="Martin F."/>
        </authorList>
    </citation>
    <scope>NUCLEOTIDE SEQUENCE [LARGE SCALE GENOMIC DNA]</scope>
    <source>
        <strain evidence="9">MAFF 305830</strain>
    </source>
</reference>
<evidence type="ECO:0000256" key="4">
    <source>
        <dbReference type="ARBA" id="ARBA00023136"/>
    </source>
</evidence>
<reference evidence="8 9" key="1">
    <citation type="submission" date="2014-04" db="EMBL/GenBank/DDBJ databases">
        <authorList>
            <consortium name="DOE Joint Genome Institute"/>
            <person name="Kuo A."/>
            <person name="Zuccaro A."/>
            <person name="Kohler A."/>
            <person name="Nagy L.G."/>
            <person name="Floudas D."/>
            <person name="Copeland A."/>
            <person name="Barry K.W."/>
            <person name="Cichocki N."/>
            <person name="Veneault-Fourrey C."/>
            <person name="LaButti K."/>
            <person name="Lindquist E.A."/>
            <person name="Lipzen A."/>
            <person name="Lundell T."/>
            <person name="Morin E."/>
            <person name="Murat C."/>
            <person name="Sun H."/>
            <person name="Tunlid A."/>
            <person name="Henrissat B."/>
            <person name="Grigoriev I.V."/>
            <person name="Hibbett D.S."/>
            <person name="Martin F."/>
            <person name="Nordberg H.P."/>
            <person name="Cantor M.N."/>
            <person name="Hua S.X."/>
        </authorList>
    </citation>
    <scope>NUCLEOTIDE SEQUENCE [LARGE SCALE GENOMIC DNA]</scope>
    <source>
        <strain evidence="8 9">MAFF 305830</strain>
    </source>
</reference>
<sequence length="485" mass="51789">MMQTFTLFIGFLLWAVSSTNHLVVGLELDAHLSAIWERNSEVIHDIAQKRACKDGRVPILTGLTSDEEGVTSYRLECEHSLEEAKRDGGALERRQTQTLCTSTCNRTCYHPADYNPDPKDCSKITESLRSGGGTFDVSVGGIQVSQYNTCIYTFTNQAHTTLNFCNSAWASIGDGIAWTCGRWLDDPAKGGICSATPFYVEAVRTPNMPGPSYTISFSTQAITRLDSVTSATPASSTSTSQSSSGTVSSISTTSASGTSSIPGPVTYLNVSGVVIQTISEDASMTLGQPDGNNVQGNSAQINVGGSPSNKQPDTAAAIGGAVGGVAFLALLIAVVLLYRRRRRQRAIVNDNSSAAFMTPMEHQQPWSIPASVASSEKRQRNHSPPRFEPSFISPQTTGTPIDHSIPMDHSNFSSSVASQGPAYAYPAPHPRSTQALIAAAAPPNMSREQIDLLANNFISLVTGRRPQDAMTEDGDGSELPPYQRG</sequence>
<keyword evidence="3 6" id="KW-1133">Transmembrane helix</keyword>
<feature type="signal peptide" evidence="7">
    <location>
        <begin position="1"/>
        <end position="19"/>
    </location>
</feature>
<dbReference type="Proteomes" id="UP000054097">
    <property type="component" value="Unassembled WGS sequence"/>
</dbReference>
<feature type="region of interest" description="Disordered" evidence="5">
    <location>
        <begin position="366"/>
        <end position="397"/>
    </location>
</feature>
<evidence type="ECO:0000313" key="8">
    <source>
        <dbReference type="EMBL" id="KIM33092.1"/>
    </source>
</evidence>
<dbReference type="GO" id="GO:0071944">
    <property type="term" value="C:cell periphery"/>
    <property type="evidence" value="ECO:0007669"/>
    <property type="project" value="UniProtKB-ARBA"/>
</dbReference>
<dbReference type="HOGENOM" id="CLU_611267_0_0_1"/>
<proteinExistence type="predicted"/>
<dbReference type="PANTHER" id="PTHR15549">
    <property type="entry name" value="PAIRED IMMUNOGLOBULIN-LIKE TYPE 2 RECEPTOR"/>
    <property type="match status" value="1"/>
</dbReference>
<keyword evidence="9" id="KW-1185">Reference proteome</keyword>
<feature type="chain" id="PRO_5002158882" evidence="7">
    <location>
        <begin position="20"/>
        <end position="485"/>
    </location>
</feature>
<feature type="transmembrane region" description="Helical" evidence="6">
    <location>
        <begin position="316"/>
        <end position="338"/>
    </location>
</feature>
<dbReference type="InterPro" id="IPR051694">
    <property type="entry name" value="Immunoregulatory_rcpt-like"/>
</dbReference>
<name>A0A0C2XW60_SERVB</name>
<dbReference type="OrthoDB" id="3257676at2759"/>
<evidence type="ECO:0000256" key="1">
    <source>
        <dbReference type="ARBA" id="ARBA00004167"/>
    </source>
</evidence>
<dbReference type="EMBL" id="KN824279">
    <property type="protein sequence ID" value="KIM33092.1"/>
    <property type="molecule type" value="Genomic_DNA"/>
</dbReference>
<dbReference type="AlphaFoldDB" id="A0A0C2XW60"/>
<feature type="region of interest" description="Disordered" evidence="5">
    <location>
        <begin position="231"/>
        <end position="259"/>
    </location>
</feature>
<gene>
    <name evidence="8" type="ORF">M408DRAFT_326745</name>
</gene>
<organism evidence="8 9">
    <name type="scientific">Serendipita vermifera MAFF 305830</name>
    <dbReference type="NCBI Taxonomy" id="933852"/>
    <lineage>
        <taxon>Eukaryota</taxon>
        <taxon>Fungi</taxon>
        <taxon>Dikarya</taxon>
        <taxon>Basidiomycota</taxon>
        <taxon>Agaricomycotina</taxon>
        <taxon>Agaricomycetes</taxon>
        <taxon>Sebacinales</taxon>
        <taxon>Serendipitaceae</taxon>
        <taxon>Serendipita</taxon>
    </lineage>
</organism>
<keyword evidence="2 6" id="KW-0812">Transmembrane</keyword>
<evidence type="ECO:0000313" key="9">
    <source>
        <dbReference type="Proteomes" id="UP000054097"/>
    </source>
</evidence>
<keyword evidence="4 6" id="KW-0472">Membrane</keyword>